<dbReference type="Gene3D" id="1.20.1560.10">
    <property type="entry name" value="ABC transporter type 1, transmembrane domain"/>
    <property type="match status" value="1"/>
</dbReference>
<dbReference type="CDD" id="cd18563">
    <property type="entry name" value="ABC_6TM_exporter_like"/>
    <property type="match status" value="1"/>
</dbReference>
<evidence type="ECO:0000256" key="1">
    <source>
        <dbReference type="ARBA" id="ARBA00004651"/>
    </source>
</evidence>
<feature type="transmembrane region" description="Helical" evidence="7">
    <location>
        <begin position="302"/>
        <end position="326"/>
    </location>
</feature>
<dbReference type="Gene3D" id="3.40.50.300">
    <property type="entry name" value="P-loop containing nucleotide triphosphate hydrolases"/>
    <property type="match status" value="1"/>
</dbReference>
<dbReference type="PROSITE" id="PS50929">
    <property type="entry name" value="ABC_TM1F"/>
    <property type="match status" value="1"/>
</dbReference>
<dbReference type="InterPro" id="IPR003593">
    <property type="entry name" value="AAA+_ATPase"/>
</dbReference>
<feature type="transmembrane region" description="Helical" evidence="7">
    <location>
        <begin position="412"/>
        <end position="432"/>
    </location>
</feature>
<dbReference type="InterPro" id="IPR036640">
    <property type="entry name" value="ABC1_TM_sf"/>
</dbReference>
<keyword evidence="5 7" id="KW-1133">Transmembrane helix</keyword>
<dbReference type="InterPro" id="IPR017871">
    <property type="entry name" value="ABC_transporter-like_CS"/>
</dbReference>
<evidence type="ECO:0000259" key="9">
    <source>
        <dbReference type="PROSITE" id="PS50929"/>
    </source>
</evidence>
<dbReference type="InterPro" id="IPR027417">
    <property type="entry name" value="P-loop_NTPase"/>
</dbReference>
<evidence type="ECO:0000256" key="4">
    <source>
        <dbReference type="ARBA" id="ARBA00022840"/>
    </source>
</evidence>
<proteinExistence type="predicted"/>
<dbReference type="Pfam" id="PF00664">
    <property type="entry name" value="ABC_membrane"/>
    <property type="match status" value="1"/>
</dbReference>
<keyword evidence="2 7" id="KW-0812">Transmembrane</keyword>
<evidence type="ECO:0000256" key="2">
    <source>
        <dbReference type="ARBA" id="ARBA00022692"/>
    </source>
</evidence>
<evidence type="ECO:0000256" key="3">
    <source>
        <dbReference type="ARBA" id="ARBA00022741"/>
    </source>
</evidence>
<reference evidence="11" key="1">
    <citation type="journal article" date="2019" name="Int. J. Syst. Evol. Microbiol.">
        <title>The Global Catalogue of Microorganisms (GCM) 10K type strain sequencing project: providing services to taxonomists for standard genome sequencing and annotation.</title>
        <authorList>
            <consortium name="The Broad Institute Genomics Platform"/>
            <consortium name="The Broad Institute Genome Sequencing Center for Infectious Disease"/>
            <person name="Wu L."/>
            <person name="Ma J."/>
        </authorList>
    </citation>
    <scope>NUCLEOTIDE SEQUENCE [LARGE SCALE GENOMIC DNA]</scope>
    <source>
        <strain evidence="11">CGMCC 1.12286</strain>
    </source>
</reference>
<dbReference type="SUPFAM" id="SSF52540">
    <property type="entry name" value="P-loop containing nucleoside triphosphate hydrolases"/>
    <property type="match status" value="1"/>
</dbReference>
<dbReference type="EMBL" id="JBHUCX010000083">
    <property type="protein sequence ID" value="MFD1676987.1"/>
    <property type="molecule type" value="Genomic_DNA"/>
</dbReference>
<dbReference type="InterPro" id="IPR003439">
    <property type="entry name" value="ABC_transporter-like_ATP-bd"/>
</dbReference>
<dbReference type="Proteomes" id="UP001597079">
    <property type="component" value="Unassembled WGS sequence"/>
</dbReference>
<feature type="transmembrane region" description="Helical" evidence="7">
    <location>
        <begin position="162"/>
        <end position="183"/>
    </location>
</feature>
<dbReference type="Pfam" id="PF00005">
    <property type="entry name" value="ABC_tran"/>
    <property type="match status" value="1"/>
</dbReference>
<gene>
    <name evidence="10" type="ORF">ACFSB2_20125</name>
</gene>
<dbReference type="PANTHER" id="PTHR43394:SF1">
    <property type="entry name" value="ATP-BINDING CASSETTE SUB-FAMILY B MEMBER 10, MITOCHONDRIAL"/>
    <property type="match status" value="1"/>
</dbReference>
<comment type="caution">
    <text evidence="10">The sequence shown here is derived from an EMBL/GenBank/DDBJ whole genome shotgun (WGS) entry which is preliminary data.</text>
</comment>
<keyword evidence="6 7" id="KW-0472">Membrane</keyword>
<evidence type="ECO:0000256" key="5">
    <source>
        <dbReference type="ARBA" id="ARBA00022989"/>
    </source>
</evidence>
<dbReference type="PANTHER" id="PTHR43394">
    <property type="entry name" value="ATP-DEPENDENT PERMEASE MDL1, MITOCHONDRIAL"/>
    <property type="match status" value="1"/>
</dbReference>
<dbReference type="PROSITE" id="PS00211">
    <property type="entry name" value="ABC_TRANSPORTER_1"/>
    <property type="match status" value="1"/>
</dbReference>
<feature type="domain" description="ABC transmembrane type-1" evidence="9">
    <location>
        <begin position="164"/>
        <end position="443"/>
    </location>
</feature>
<evidence type="ECO:0000313" key="10">
    <source>
        <dbReference type="EMBL" id="MFD1676987.1"/>
    </source>
</evidence>
<feature type="transmembrane region" description="Helical" evidence="7">
    <location>
        <begin position="203"/>
        <end position="229"/>
    </location>
</feature>
<dbReference type="InterPro" id="IPR039421">
    <property type="entry name" value="Type_1_exporter"/>
</dbReference>
<sequence>MLDELPQAMRQDFADTILQCLKTDINSSGEFSEQWVILTAHSIIVKDSQGQQVRAVPLSVVMSAKTQMYVGGGRLSVETTDGTVALAHYSPGLAPKVSVLVGAINALAKGEELPAISERDLPKHCPKCGRPLDPGTSVCPLCIDKRQVMSRLIGYVKPYRGLLLWTIVLLVLATVVSLVPPYLTKLIVDKVLTPHRFGSDLLLFVISLLVANVLQMLLQAARGYLGVWLGSRMMGDIRRDVYNALMRLSLSYFDKRQTSQFIGRVNNDAESMQQFLTDGVIMLTSQATSLIAIIVLMLRLNWFLAVLAFVTTPLILVASVSLWPIVRHRWYRQWRARVRLNVLVGDSLNGIRVVKAFGQESLEKERYEAVNHSLVGLTTQMDGMWQTVFPLFNFISGFGLVLVWYFGGREVLHNTITLGTLMAFISYLNMFFGPLQWFSQLMNWVTNALASAERVFEIIDTVPEVREATDAKPMPIIEGRVEIESLTFGYERHHPVLENIDLDVAPGEMIGLVGHSGAGKSTFINLLCRFYDPDRGHILLDGTDLRHIQQEDLHRQIGVVLQETFLFDGTVMENIAYAKPDATPYEVIRAAKIANAHGFILRMADGYDTRVGERGHRLSGGEKQRIAIARAVLHDPQILILDEATASLDTETERQIQEAIGRLVKGRTTFAIAHRLSTLRNANRLVVFDRGKIVEAGTHEELLASEGIYHKLVQAQMEMSQIRGIEG</sequence>
<dbReference type="SUPFAM" id="SSF90123">
    <property type="entry name" value="ABC transporter transmembrane region"/>
    <property type="match status" value="1"/>
</dbReference>
<keyword evidence="3" id="KW-0547">Nucleotide-binding</keyword>
<keyword evidence="11" id="KW-1185">Reference proteome</keyword>
<keyword evidence="4" id="KW-0067">ATP-binding</keyword>
<evidence type="ECO:0000256" key="7">
    <source>
        <dbReference type="SAM" id="Phobius"/>
    </source>
</evidence>
<organism evidence="10 11">
    <name type="scientific">Alicyclobacillus fodiniaquatilis</name>
    <dbReference type="NCBI Taxonomy" id="1661150"/>
    <lineage>
        <taxon>Bacteria</taxon>
        <taxon>Bacillati</taxon>
        <taxon>Bacillota</taxon>
        <taxon>Bacilli</taxon>
        <taxon>Bacillales</taxon>
        <taxon>Alicyclobacillaceae</taxon>
        <taxon>Alicyclobacillus</taxon>
    </lineage>
</organism>
<comment type="subcellular location">
    <subcellularLocation>
        <location evidence="1">Cell membrane</location>
        <topology evidence="1">Multi-pass membrane protein</topology>
    </subcellularLocation>
</comment>
<dbReference type="PROSITE" id="PS50893">
    <property type="entry name" value="ABC_TRANSPORTER_2"/>
    <property type="match status" value="1"/>
</dbReference>
<feature type="transmembrane region" description="Helical" evidence="7">
    <location>
        <begin position="388"/>
        <end position="406"/>
    </location>
</feature>
<evidence type="ECO:0000259" key="8">
    <source>
        <dbReference type="PROSITE" id="PS50893"/>
    </source>
</evidence>
<feature type="transmembrane region" description="Helical" evidence="7">
    <location>
        <begin position="275"/>
        <end position="296"/>
    </location>
</feature>
<dbReference type="SMART" id="SM00382">
    <property type="entry name" value="AAA"/>
    <property type="match status" value="1"/>
</dbReference>
<evidence type="ECO:0000256" key="6">
    <source>
        <dbReference type="ARBA" id="ARBA00023136"/>
    </source>
</evidence>
<feature type="domain" description="ABC transporter" evidence="8">
    <location>
        <begin position="481"/>
        <end position="715"/>
    </location>
</feature>
<dbReference type="InterPro" id="IPR011527">
    <property type="entry name" value="ABC1_TM_dom"/>
</dbReference>
<protein>
    <submittedName>
        <fullName evidence="10">ABC transporter transmembrane domain-containing protein</fullName>
    </submittedName>
</protein>
<accession>A0ABW4JQ52</accession>
<name>A0ABW4JQ52_9BACL</name>
<evidence type="ECO:0000313" key="11">
    <source>
        <dbReference type="Proteomes" id="UP001597079"/>
    </source>
</evidence>
<dbReference type="RefSeq" id="WP_377944899.1">
    <property type="nucleotide sequence ID" value="NZ_JBHUCX010000083.1"/>
</dbReference>